<keyword evidence="3" id="KW-0804">Transcription</keyword>
<keyword evidence="1" id="KW-0805">Transcription regulation</keyword>
<dbReference type="PRINTS" id="PR00455">
    <property type="entry name" value="HTHTETR"/>
</dbReference>
<evidence type="ECO:0000256" key="3">
    <source>
        <dbReference type="ARBA" id="ARBA00023163"/>
    </source>
</evidence>
<feature type="region of interest" description="Disordered" evidence="5">
    <location>
        <begin position="1"/>
        <end position="34"/>
    </location>
</feature>
<dbReference type="InterPro" id="IPR050109">
    <property type="entry name" value="HTH-type_TetR-like_transc_reg"/>
</dbReference>
<organism evidence="7 8">
    <name type="scientific">Amycolatopsis rhabdoformis</name>
    <dbReference type="NCBI Taxonomy" id="1448059"/>
    <lineage>
        <taxon>Bacteria</taxon>
        <taxon>Bacillati</taxon>
        <taxon>Actinomycetota</taxon>
        <taxon>Actinomycetes</taxon>
        <taxon>Pseudonocardiales</taxon>
        <taxon>Pseudonocardiaceae</taxon>
        <taxon>Amycolatopsis</taxon>
    </lineage>
</organism>
<dbReference type="Pfam" id="PF00440">
    <property type="entry name" value="TetR_N"/>
    <property type="match status" value="1"/>
</dbReference>
<evidence type="ECO:0000256" key="5">
    <source>
        <dbReference type="SAM" id="MobiDB-lite"/>
    </source>
</evidence>
<evidence type="ECO:0000259" key="6">
    <source>
        <dbReference type="PROSITE" id="PS50977"/>
    </source>
</evidence>
<dbReference type="InterPro" id="IPR004111">
    <property type="entry name" value="Repressor_TetR_C"/>
</dbReference>
<name>A0ABZ1HW06_9PSEU</name>
<dbReference type="SUPFAM" id="SSF48498">
    <property type="entry name" value="Tetracyclin repressor-like, C-terminal domain"/>
    <property type="match status" value="1"/>
</dbReference>
<sequence length="245" mass="25844">MPIEPDPRDLPPGLAPAWASSAPKQPRRGPKPAHTVEEIVTAAVEVADAEGLAGASLPNIAASLGLTTNALYRYVGSKEELLVLLADAGFGPPPLLAAGAWRDEVRAWTEAALLRYEARPWLLDIPFHGDALTPHRLRWTELLLRTFTTAGLPDSDALGCAQLITDLTRTTAARRRAASDPDAATAPGRAEAVRSFLAPVLGEDGYSSLAALTSAGRYPAEPAEGFALERVLEGIGGLVVRESTS</sequence>
<dbReference type="InterPro" id="IPR001647">
    <property type="entry name" value="HTH_TetR"/>
</dbReference>
<dbReference type="PROSITE" id="PS50977">
    <property type="entry name" value="HTH_TETR_2"/>
    <property type="match status" value="1"/>
</dbReference>
<evidence type="ECO:0000256" key="2">
    <source>
        <dbReference type="ARBA" id="ARBA00023125"/>
    </source>
</evidence>
<dbReference type="InterPro" id="IPR009057">
    <property type="entry name" value="Homeodomain-like_sf"/>
</dbReference>
<accession>A0ABZ1HW06</accession>
<dbReference type="PANTHER" id="PTHR30055:SF151">
    <property type="entry name" value="TRANSCRIPTIONAL REGULATORY PROTEIN"/>
    <property type="match status" value="1"/>
</dbReference>
<dbReference type="Gene3D" id="1.10.10.60">
    <property type="entry name" value="Homeodomain-like"/>
    <property type="match status" value="1"/>
</dbReference>
<dbReference type="SUPFAM" id="SSF46689">
    <property type="entry name" value="Homeodomain-like"/>
    <property type="match status" value="1"/>
</dbReference>
<dbReference type="Gene3D" id="1.10.357.10">
    <property type="entry name" value="Tetracycline Repressor, domain 2"/>
    <property type="match status" value="1"/>
</dbReference>
<evidence type="ECO:0000256" key="1">
    <source>
        <dbReference type="ARBA" id="ARBA00023015"/>
    </source>
</evidence>
<keyword evidence="8" id="KW-1185">Reference proteome</keyword>
<dbReference type="EMBL" id="CP142149">
    <property type="protein sequence ID" value="WSE26415.1"/>
    <property type="molecule type" value="Genomic_DNA"/>
</dbReference>
<feature type="domain" description="HTH tetR-type" evidence="6">
    <location>
        <begin position="33"/>
        <end position="93"/>
    </location>
</feature>
<feature type="DNA-binding region" description="H-T-H motif" evidence="4">
    <location>
        <begin position="56"/>
        <end position="75"/>
    </location>
</feature>
<dbReference type="RefSeq" id="WP_326565384.1">
    <property type="nucleotide sequence ID" value="NZ_CP142149.1"/>
</dbReference>
<dbReference type="InterPro" id="IPR036271">
    <property type="entry name" value="Tet_transcr_reg_TetR-rel_C_sf"/>
</dbReference>
<proteinExistence type="predicted"/>
<keyword evidence="2 4" id="KW-0238">DNA-binding</keyword>
<protein>
    <submittedName>
        <fullName evidence="7">Helix-turn-helix domain-containing protein</fullName>
    </submittedName>
</protein>
<evidence type="ECO:0000313" key="7">
    <source>
        <dbReference type="EMBL" id="WSE26415.1"/>
    </source>
</evidence>
<dbReference type="PANTHER" id="PTHR30055">
    <property type="entry name" value="HTH-TYPE TRANSCRIPTIONAL REGULATOR RUTR"/>
    <property type="match status" value="1"/>
</dbReference>
<evidence type="ECO:0000313" key="8">
    <source>
        <dbReference type="Proteomes" id="UP001330812"/>
    </source>
</evidence>
<reference evidence="7 8" key="1">
    <citation type="journal article" date="2015" name="Int. J. Syst. Evol. Microbiol.">
        <title>Amycolatopsis rhabdoformis sp. nov., an actinomycete isolated from a tropical forest soil.</title>
        <authorList>
            <person name="Souza W.R."/>
            <person name="Silva R.E."/>
            <person name="Goodfellow M."/>
            <person name="Busarakam K."/>
            <person name="Figueiro F.S."/>
            <person name="Ferreira D."/>
            <person name="Rodrigues-Filho E."/>
            <person name="Moraes L.A.B."/>
            <person name="Zucchi T.D."/>
        </authorList>
    </citation>
    <scope>NUCLEOTIDE SEQUENCE [LARGE SCALE GENOMIC DNA]</scope>
    <source>
        <strain evidence="7 8">NCIMB 14900</strain>
    </source>
</reference>
<dbReference type="Pfam" id="PF02909">
    <property type="entry name" value="TetR_C_1"/>
    <property type="match status" value="1"/>
</dbReference>
<dbReference type="Proteomes" id="UP001330812">
    <property type="component" value="Chromosome"/>
</dbReference>
<evidence type="ECO:0000256" key="4">
    <source>
        <dbReference type="PROSITE-ProRule" id="PRU00335"/>
    </source>
</evidence>
<gene>
    <name evidence="7" type="ORF">VSH64_26420</name>
</gene>